<name>M0M3F3_HALMO</name>
<keyword evidence="1" id="KW-1133">Transmembrane helix</keyword>
<evidence type="ECO:0000256" key="1">
    <source>
        <dbReference type="SAM" id="Phobius"/>
    </source>
</evidence>
<keyword evidence="1" id="KW-0812">Transmembrane</keyword>
<proteinExistence type="predicted"/>
<evidence type="ECO:0000313" key="2">
    <source>
        <dbReference type="EMBL" id="EMA38905.1"/>
    </source>
</evidence>
<gene>
    <name evidence="2" type="ORF">C448_15396</name>
</gene>
<comment type="caution">
    <text evidence="2">The sequence shown here is derived from an EMBL/GenBank/DDBJ whole genome shotgun (WGS) entry which is preliminary data.</text>
</comment>
<keyword evidence="1" id="KW-0472">Membrane</keyword>
<reference evidence="2 3" key="1">
    <citation type="journal article" date="2014" name="PLoS Genet.">
        <title>Phylogenetically driven sequencing of extremely halophilic archaea reveals strategies for static and dynamic osmo-response.</title>
        <authorList>
            <person name="Becker E.A."/>
            <person name="Seitzer P.M."/>
            <person name="Tritt A."/>
            <person name="Larsen D."/>
            <person name="Krusor M."/>
            <person name="Yao A.I."/>
            <person name="Wu D."/>
            <person name="Madern D."/>
            <person name="Eisen J.A."/>
            <person name="Darling A.E."/>
            <person name="Facciotti M.T."/>
        </authorList>
    </citation>
    <scope>NUCLEOTIDE SEQUENCE [LARGE SCALE GENOMIC DNA]</scope>
    <source>
        <strain evidence="2 3">DSM 1307</strain>
    </source>
</reference>
<sequence>MEPPRGIFGIPHGLLSSPDEWAALAIGLLALAAATFYDGDLDLEPVSGAAIVGIVVALLVSFIAPSVVTNEWHVPIIVVLGVIAGAIIVHRRS</sequence>
<dbReference type="AlphaFoldDB" id="M0M3F3"/>
<feature type="transmembrane region" description="Helical" evidence="1">
    <location>
        <begin position="21"/>
        <end position="39"/>
    </location>
</feature>
<organism evidence="2 3">
    <name type="scientific">Halococcus morrhuae DSM 1307</name>
    <dbReference type="NCBI Taxonomy" id="931277"/>
    <lineage>
        <taxon>Archaea</taxon>
        <taxon>Methanobacteriati</taxon>
        <taxon>Methanobacteriota</taxon>
        <taxon>Stenosarchaea group</taxon>
        <taxon>Halobacteria</taxon>
        <taxon>Halobacteriales</taxon>
        <taxon>Halococcaceae</taxon>
        <taxon>Halococcus</taxon>
    </lineage>
</organism>
<dbReference type="PATRIC" id="fig|931277.6.peg.3026"/>
<dbReference type="Proteomes" id="UP000011568">
    <property type="component" value="Unassembled WGS sequence"/>
</dbReference>
<feature type="transmembrane region" description="Helical" evidence="1">
    <location>
        <begin position="46"/>
        <end position="66"/>
    </location>
</feature>
<feature type="transmembrane region" description="Helical" evidence="1">
    <location>
        <begin position="72"/>
        <end position="89"/>
    </location>
</feature>
<dbReference type="STRING" id="931277.C448_15396"/>
<dbReference type="RefSeq" id="WP_004056062.1">
    <property type="nucleotide sequence ID" value="NZ_AOMC01000166.1"/>
</dbReference>
<dbReference type="EMBL" id="AOMC01000166">
    <property type="protein sequence ID" value="EMA38905.1"/>
    <property type="molecule type" value="Genomic_DNA"/>
</dbReference>
<protein>
    <submittedName>
        <fullName evidence="2">Uncharacterized protein</fullName>
    </submittedName>
</protein>
<evidence type="ECO:0000313" key="3">
    <source>
        <dbReference type="Proteomes" id="UP000011568"/>
    </source>
</evidence>
<keyword evidence="3" id="KW-1185">Reference proteome</keyword>
<accession>M0M3F3</accession>